<dbReference type="Pfam" id="PF17667">
    <property type="entry name" value="Pkinase_fungal"/>
    <property type="match status" value="2"/>
</dbReference>
<evidence type="ECO:0000256" key="1">
    <source>
        <dbReference type="SAM" id="MobiDB-lite"/>
    </source>
</evidence>
<feature type="region of interest" description="Disordered" evidence="1">
    <location>
        <begin position="803"/>
        <end position="860"/>
    </location>
</feature>
<sequence>MVSSYKAAEGGFAAKTRQYITPNNTTTSQTYHRAGITSAREMTTKVLAEVGGRACTIDTLDFLEDILGSNDDEVDLASEVYKRLKDAGHYDTNIKLWKDFPLEISQEQELYAPFVNAATAIGDTLRTLGHEPRTSVLWTDGADISPISPNLAAPKLRPDILATIGQRNLDQEQQVTPHWTRVHSPIEVKKKSDDDTVAPAIAQLGNYMRMVLSEQVNRRFVLGLLFCGTELSAWMCDRSGLVGMQHAFDIHESPLLFIRTIMAFYRMDALRSGWDTDMKLLRTRNNQLEAVCTSDPTVLPADFGGDIYDTKWRITVRSQGGEVEVFETVKALSLARSAAMFGSGSTVWDVYNIKDTEKLYALKRLWRDDKAGFEADMVPGGLGNSPVVQILWSRDAYLDGGIRDETLGAIRGHTTVQDAATKIGEQPKRGKRKRSDANSADQRVHTAITDHTNFQTVSPYNPCNRIRTYTLMLTRGTELKRFKSVPVLLNAMRDAIQGHKDLWFRGVLHRDISPGNILITSQDEAGRAGCLIDLDHGKKYEDDMISAPTLRGAISQRAALLVEDMKNDFNIDFKETDAMKLLTRFGPGDAYCFLKAAAQFWPTVIPDFIIPELEPDARWPDVNADTEEGFVRTGTKAFMSAELLLQGRPYQNVGLRAAGPVKQDVIHDIESFFWVLIYMCLVRRDDGHLRDELRSDPPQGDAYAKTLHNIVYCLFDTSDDETLRSNKSELFENPADMEDYIIRYFDPSMECLKPFVRKWWKLLVFSYRTYNPWTPGVIHSQVLRLFNEEIVAFGKPVTRAVAGAPEPFHPSPERPKAKPAKPESPTYPVGTGFRLDPAAYAKSSSESESPAHKKAKSDNN</sequence>
<gene>
    <name evidence="3" type="ORF">PUNSTDRAFT_146039</name>
</gene>
<feature type="region of interest" description="Disordered" evidence="1">
    <location>
        <begin position="423"/>
        <end position="445"/>
    </location>
</feature>
<evidence type="ECO:0000313" key="3">
    <source>
        <dbReference type="EMBL" id="EIN05137.1"/>
    </source>
</evidence>
<accession>R7S5D7</accession>
<dbReference type="HOGENOM" id="CLU_011606_0_0_1"/>
<dbReference type="EMBL" id="JH687551">
    <property type="protein sequence ID" value="EIN05137.1"/>
    <property type="molecule type" value="Genomic_DNA"/>
</dbReference>
<feature type="domain" description="Fungal-type protein kinase" evidence="2">
    <location>
        <begin position="158"/>
        <end position="547"/>
    </location>
</feature>
<dbReference type="AlphaFoldDB" id="R7S5D7"/>
<dbReference type="SUPFAM" id="SSF56112">
    <property type="entry name" value="Protein kinase-like (PK-like)"/>
    <property type="match status" value="1"/>
</dbReference>
<dbReference type="InterPro" id="IPR040976">
    <property type="entry name" value="Pkinase_fungal"/>
</dbReference>
<dbReference type="KEGG" id="psq:PUNSTDRAFT_146039"/>
<dbReference type="Gene3D" id="1.10.510.10">
    <property type="entry name" value="Transferase(Phosphotransferase) domain 1"/>
    <property type="match status" value="1"/>
</dbReference>
<dbReference type="GeneID" id="18881567"/>
<protein>
    <recommendedName>
        <fullName evidence="2">Fungal-type protein kinase domain-containing protein</fullName>
    </recommendedName>
</protein>
<dbReference type="OrthoDB" id="3185297at2759"/>
<dbReference type="RefSeq" id="XP_007387540.1">
    <property type="nucleotide sequence ID" value="XM_007387478.1"/>
</dbReference>
<dbReference type="PROSITE" id="PS00109">
    <property type="entry name" value="PROTEIN_KINASE_TYR"/>
    <property type="match status" value="1"/>
</dbReference>
<evidence type="ECO:0000313" key="4">
    <source>
        <dbReference type="Proteomes" id="UP000054196"/>
    </source>
</evidence>
<dbReference type="PANTHER" id="PTHR38248:SF2">
    <property type="entry name" value="FUNK1 11"/>
    <property type="match status" value="1"/>
</dbReference>
<dbReference type="OMA" id="VLTCTLM"/>
<dbReference type="InterPro" id="IPR011009">
    <property type="entry name" value="Kinase-like_dom_sf"/>
</dbReference>
<keyword evidence="4" id="KW-1185">Reference proteome</keyword>
<dbReference type="GO" id="GO:0004672">
    <property type="term" value="F:protein kinase activity"/>
    <property type="evidence" value="ECO:0007669"/>
    <property type="project" value="InterPro"/>
</dbReference>
<organism evidence="3 4">
    <name type="scientific">Punctularia strigosozonata (strain HHB-11173)</name>
    <name type="common">White-rot fungus</name>
    <dbReference type="NCBI Taxonomy" id="741275"/>
    <lineage>
        <taxon>Eukaryota</taxon>
        <taxon>Fungi</taxon>
        <taxon>Dikarya</taxon>
        <taxon>Basidiomycota</taxon>
        <taxon>Agaricomycotina</taxon>
        <taxon>Agaricomycetes</taxon>
        <taxon>Corticiales</taxon>
        <taxon>Punctulariaceae</taxon>
        <taxon>Punctularia</taxon>
    </lineage>
</organism>
<dbReference type="Proteomes" id="UP000054196">
    <property type="component" value="Unassembled WGS sequence"/>
</dbReference>
<dbReference type="PANTHER" id="PTHR38248">
    <property type="entry name" value="FUNK1 6"/>
    <property type="match status" value="1"/>
</dbReference>
<feature type="domain" description="Fungal-type protein kinase" evidence="2">
    <location>
        <begin position="627"/>
        <end position="680"/>
    </location>
</feature>
<dbReference type="InterPro" id="IPR008266">
    <property type="entry name" value="Tyr_kinase_AS"/>
</dbReference>
<evidence type="ECO:0000259" key="2">
    <source>
        <dbReference type="Pfam" id="PF17667"/>
    </source>
</evidence>
<proteinExistence type="predicted"/>
<reference evidence="4" key="1">
    <citation type="journal article" date="2012" name="Science">
        <title>The Paleozoic origin of enzymatic lignin decomposition reconstructed from 31 fungal genomes.</title>
        <authorList>
            <person name="Floudas D."/>
            <person name="Binder M."/>
            <person name="Riley R."/>
            <person name="Barry K."/>
            <person name="Blanchette R.A."/>
            <person name="Henrissat B."/>
            <person name="Martinez A.T."/>
            <person name="Otillar R."/>
            <person name="Spatafora J.W."/>
            <person name="Yadav J.S."/>
            <person name="Aerts A."/>
            <person name="Benoit I."/>
            <person name="Boyd A."/>
            <person name="Carlson A."/>
            <person name="Copeland A."/>
            <person name="Coutinho P.M."/>
            <person name="de Vries R.P."/>
            <person name="Ferreira P."/>
            <person name="Findley K."/>
            <person name="Foster B."/>
            <person name="Gaskell J."/>
            <person name="Glotzer D."/>
            <person name="Gorecki P."/>
            <person name="Heitman J."/>
            <person name="Hesse C."/>
            <person name="Hori C."/>
            <person name="Igarashi K."/>
            <person name="Jurgens J.A."/>
            <person name="Kallen N."/>
            <person name="Kersten P."/>
            <person name="Kohler A."/>
            <person name="Kuees U."/>
            <person name="Kumar T.K.A."/>
            <person name="Kuo A."/>
            <person name="LaButti K."/>
            <person name="Larrondo L.F."/>
            <person name="Lindquist E."/>
            <person name="Ling A."/>
            <person name="Lombard V."/>
            <person name="Lucas S."/>
            <person name="Lundell T."/>
            <person name="Martin R."/>
            <person name="McLaughlin D.J."/>
            <person name="Morgenstern I."/>
            <person name="Morin E."/>
            <person name="Murat C."/>
            <person name="Nagy L.G."/>
            <person name="Nolan M."/>
            <person name="Ohm R.A."/>
            <person name="Patyshakuliyeva A."/>
            <person name="Rokas A."/>
            <person name="Ruiz-Duenas F.J."/>
            <person name="Sabat G."/>
            <person name="Salamov A."/>
            <person name="Samejima M."/>
            <person name="Schmutz J."/>
            <person name="Slot J.C."/>
            <person name="St John F."/>
            <person name="Stenlid J."/>
            <person name="Sun H."/>
            <person name="Sun S."/>
            <person name="Syed K."/>
            <person name="Tsang A."/>
            <person name="Wiebenga A."/>
            <person name="Young D."/>
            <person name="Pisabarro A."/>
            <person name="Eastwood D.C."/>
            <person name="Martin F."/>
            <person name="Cullen D."/>
            <person name="Grigoriev I.V."/>
            <person name="Hibbett D.S."/>
        </authorList>
    </citation>
    <scope>NUCLEOTIDE SEQUENCE [LARGE SCALE GENOMIC DNA]</scope>
    <source>
        <strain evidence="4">HHB-11173 SS5</strain>
    </source>
</reference>
<name>R7S5D7_PUNST</name>
<dbReference type="eggNOG" id="ENOG502SJR2">
    <property type="taxonomic scope" value="Eukaryota"/>
</dbReference>
<feature type="compositionally biased region" description="Low complexity" evidence="1">
    <location>
        <begin position="837"/>
        <end position="848"/>
    </location>
</feature>